<feature type="domain" description="Carboxylesterase type B" evidence="1">
    <location>
        <begin position="30"/>
        <end position="217"/>
    </location>
</feature>
<dbReference type="InterPro" id="IPR002018">
    <property type="entry name" value="CarbesteraseB"/>
</dbReference>
<proteinExistence type="predicted"/>
<evidence type="ECO:0000313" key="3">
    <source>
        <dbReference type="Proteomes" id="UP000215453"/>
    </source>
</evidence>
<sequence>MVSQYGHASRRGTPLNGLTVAASTTNKDALTVRTSTGIFTGQLNHTYPNVREFLSVPYGQDTTGKNRFQPPLAVPKSSEKFDATKYPPLCPQYVSSKRSNWTKEIPQFVPYSGASNLTAGISAPFASEDCLKLAIWTPANATPNSHLPVVLFWTGGGFESGGILIPAQLPPRWVSRSQSHIVVTINYRLDILGFPNGAAVPRQNLGLLDQRLSLEWTASDTTRATFTLVAKGVGCDFPTDATAELVCMQNVDYNKIIAFIGRYQSSGQKPSIKFGTETDDKIVFSTYTERYQQGLLARVPTIFSSTANEGGTLATFDPDHPLQGVNQTAANDRTVSFLCGAAKSAALRKGLGLPTYRYQYAGNWTNQSPLPWMGAYHASDLTMLFGTYADGVGSSSPLEIETSETMEDLLLAFARDPWHGLTKSSWPAYDPKAENGGTVLRFGADGKAVQQLGAHDVEAICSGKGTYNPSP</sequence>
<dbReference type="InterPro" id="IPR050309">
    <property type="entry name" value="Type-B_Carboxylest/Lipase"/>
</dbReference>
<dbReference type="SUPFAM" id="SSF53474">
    <property type="entry name" value="alpha/beta-Hydrolases"/>
    <property type="match status" value="1"/>
</dbReference>
<organism evidence="2 3">
    <name type="scientific">Zymoseptoria tritici ST99CH_1A5</name>
    <dbReference type="NCBI Taxonomy" id="1276529"/>
    <lineage>
        <taxon>Eukaryota</taxon>
        <taxon>Fungi</taxon>
        <taxon>Dikarya</taxon>
        <taxon>Ascomycota</taxon>
        <taxon>Pezizomycotina</taxon>
        <taxon>Dothideomycetes</taxon>
        <taxon>Dothideomycetidae</taxon>
        <taxon>Mycosphaerellales</taxon>
        <taxon>Mycosphaerellaceae</taxon>
        <taxon>Zymoseptoria</taxon>
    </lineage>
</organism>
<dbReference type="Gene3D" id="3.40.50.1820">
    <property type="entry name" value="alpha/beta hydrolase"/>
    <property type="match status" value="2"/>
</dbReference>
<reference evidence="2 3" key="1">
    <citation type="submission" date="2016-10" db="EMBL/GenBank/DDBJ databases">
        <authorList>
            <person name="Varghese N."/>
        </authorList>
    </citation>
    <scope>NUCLEOTIDE SEQUENCE [LARGE SCALE GENOMIC DNA]</scope>
</reference>
<dbReference type="Proteomes" id="UP000215453">
    <property type="component" value="Chromosome 8"/>
</dbReference>
<evidence type="ECO:0000259" key="1">
    <source>
        <dbReference type="Pfam" id="PF00135"/>
    </source>
</evidence>
<evidence type="ECO:0000313" key="2">
    <source>
        <dbReference type="EMBL" id="SMY26919.1"/>
    </source>
</evidence>
<dbReference type="InterPro" id="IPR029058">
    <property type="entry name" value="AB_hydrolase_fold"/>
</dbReference>
<dbReference type="AlphaFoldDB" id="A0A1Y6LTH2"/>
<protein>
    <recommendedName>
        <fullName evidence="1">Carboxylesterase type B domain-containing protein</fullName>
    </recommendedName>
</protein>
<name>A0A1Y6LTH2_ZYMTR</name>
<dbReference type="EMBL" id="LT882683">
    <property type="protein sequence ID" value="SMY26919.1"/>
    <property type="molecule type" value="Genomic_DNA"/>
</dbReference>
<gene>
    <name evidence="2" type="ORF">ZT1A5_G8363</name>
</gene>
<feature type="domain" description="Carboxylesterase type B" evidence="1">
    <location>
        <begin position="335"/>
        <end position="452"/>
    </location>
</feature>
<dbReference type="PANTHER" id="PTHR11559">
    <property type="entry name" value="CARBOXYLESTERASE"/>
    <property type="match status" value="1"/>
</dbReference>
<dbReference type="Pfam" id="PF00135">
    <property type="entry name" value="COesterase"/>
    <property type="match status" value="2"/>
</dbReference>
<accession>A0A1Y6LTH2</accession>